<dbReference type="Proteomes" id="UP000239899">
    <property type="component" value="Unassembled WGS sequence"/>
</dbReference>
<reference evidence="8 9" key="1">
    <citation type="journal article" date="2018" name="Plant J.">
        <title>Genome sequences of Chlorella sorokiniana UTEX 1602 and Micractinium conductrix SAG 241.80: implications to maltose excretion by a green alga.</title>
        <authorList>
            <person name="Arriola M.B."/>
            <person name="Velmurugan N."/>
            <person name="Zhang Y."/>
            <person name="Plunkett M.H."/>
            <person name="Hondzo H."/>
            <person name="Barney B.M."/>
        </authorList>
    </citation>
    <scope>NUCLEOTIDE SEQUENCE [LARGE SCALE GENOMIC DNA]</scope>
    <source>
        <strain evidence="9">UTEX 1602</strain>
    </source>
</reference>
<dbReference type="Pfam" id="PF08510">
    <property type="entry name" value="PIG-P"/>
    <property type="match status" value="1"/>
</dbReference>
<feature type="region of interest" description="Disordered" evidence="5">
    <location>
        <begin position="147"/>
        <end position="166"/>
    </location>
</feature>
<evidence type="ECO:0000313" key="8">
    <source>
        <dbReference type="EMBL" id="PRW59837.1"/>
    </source>
</evidence>
<dbReference type="GO" id="GO:0006506">
    <property type="term" value="P:GPI anchor biosynthetic process"/>
    <property type="evidence" value="ECO:0007669"/>
    <property type="project" value="TreeGrafter"/>
</dbReference>
<evidence type="ECO:0000313" key="9">
    <source>
        <dbReference type="Proteomes" id="UP000239899"/>
    </source>
</evidence>
<proteinExistence type="predicted"/>
<dbReference type="PANTHER" id="PTHR46346:SF1">
    <property type="entry name" value="PHOSPHATIDYLINOSITOL N-ACETYLGLUCOSAMINYLTRANSFERASE SUBUNIT P"/>
    <property type="match status" value="1"/>
</dbReference>
<evidence type="ECO:0000256" key="4">
    <source>
        <dbReference type="ARBA" id="ARBA00023136"/>
    </source>
</evidence>
<keyword evidence="2 6" id="KW-0812">Transmembrane</keyword>
<protein>
    <submittedName>
        <fullName evidence="8">Phosphatidylinositol N-acetylglucosaminyltransferase subunit P-like</fullName>
    </submittedName>
</protein>
<dbReference type="GO" id="GO:0016757">
    <property type="term" value="F:glycosyltransferase activity"/>
    <property type="evidence" value="ECO:0007669"/>
    <property type="project" value="UniProtKB-KW"/>
</dbReference>
<accession>A0A2P6U0J6</accession>
<organism evidence="8 9">
    <name type="scientific">Chlorella sorokiniana</name>
    <name type="common">Freshwater green alga</name>
    <dbReference type="NCBI Taxonomy" id="3076"/>
    <lineage>
        <taxon>Eukaryota</taxon>
        <taxon>Viridiplantae</taxon>
        <taxon>Chlorophyta</taxon>
        <taxon>core chlorophytes</taxon>
        <taxon>Trebouxiophyceae</taxon>
        <taxon>Chlorellales</taxon>
        <taxon>Chlorellaceae</taxon>
        <taxon>Chlorella clade</taxon>
        <taxon>Chlorella</taxon>
    </lineage>
</organism>
<feature type="transmembrane region" description="Helical" evidence="6">
    <location>
        <begin position="60"/>
        <end position="80"/>
    </location>
</feature>
<feature type="transmembrane region" description="Helical" evidence="6">
    <location>
        <begin position="21"/>
        <end position="40"/>
    </location>
</feature>
<dbReference type="PANTHER" id="PTHR46346">
    <property type="entry name" value="PHOSPHATIDYLINOSITOL N-ACETYLGLUCOSAMINYLTRANSFERASE SUBUNIT P"/>
    <property type="match status" value="1"/>
</dbReference>
<evidence type="ECO:0000256" key="6">
    <source>
        <dbReference type="SAM" id="Phobius"/>
    </source>
</evidence>
<name>A0A2P6U0J6_CHLSO</name>
<evidence type="ECO:0000256" key="1">
    <source>
        <dbReference type="ARBA" id="ARBA00004141"/>
    </source>
</evidence>
<comment type="subcellular location">
    <subcellularLocation>
        <location evidence="1">Membrane</location>
        <topology evidence="1">Multi-pass membrane protein</topology>
    </subcellularLocation>
</comment>
<dbReference type="GO" id="GO:0016020">
    <property type="term" value="C:membrane"/>
    <property type="evidence" value="ECO:0007669"/>
    <property type="project" value="UniProtKB-SubCell"/>
</dbReference>
<gene>
    <name evidence="8" type="ORF">C2E21_1490</name>
</gene>
<dbReference type="OrthoDB" id="690928at2759"/>
<sequence>MRVVRSDDGGPSGEGVSSVEVFGFVGWITSSVAYVLYMLWSYVPNSVLEAYGIHYYPSKYWAVALPTWVCVTVVAVYWAYEGLCMMSALPPGDPSNLRDWATRRKEDAGMPSYFSPAVHAVPPLVDIPQQIVSDVLFGGLMPQEAEQRYNSTRQRRQGAPPDSDVT</sequence>
<dbReference type="InterPro" id="IPR052263">
    <property type="entry name" value="GPI_Anchor_Biosynth"/>
</dbReference>
<keyword evidence="3 6" id="KW-1133">Transmembrane helix</keyword>
<comment type="caution">
    <text evidence="8">The sequence shown here is derived from an EMBL/GenBank/DDBJ whole genome shotgun (WGS) entry which is preliminary data.</text>
</comment>
<evidence type="ECO:0000259" key="7">
    <source>
        <dbReference type="Pfam" id="PF08510"/>
    </source>
</evidence>
<evidence type="ECO:0000256" key="2">
    <source>
        <dbReference type="ARBA" id="ARBA00022692"/>
    </source>
</evidence>
<keyword evidence="9" id="KW-1185">Reference proteome</keyword>
<keyword evidence="4 6" id="KW-0472">Membrane</keyword>
<dbReference type="GO" id="GO:0005783">
    <property type="term" value="C:endoplasmic reticulum"/>
    <property type="evidence" value="ECO:0007669"/>
    <property type="project" value="TreeGrafter"/>
</dbReference>
<dbReference type="EMBL" id="LHPG02000003">
    <property type="protein sequence ID" value="PRW59837.1"/>
    <property type="molecule type" value="Genomic_DNA"/>
</dbReference>
<feature type="domain" description="PIG-P" evidence="7">
    <location>
        <begin position="19"/>
        <end position="137"/>
    </location>
</feature>
<evidence type="ECO:0000256" key="5">
    <source>
        <dbReference type="SAM" id="MobiDB-lite"/>
    </source>
</evidence>
<dbReference type="AlphaFoldDB" id="A0A2P6U0J6"/>
<dbReference type="STRING" id="3076.A0A2P6U0J6"/>
<evidence type="ECO:0000256" key="3">
    <source>
        <dbReference type="ARBA" id="ARBA00022989"/>
    </source>
</evidence>
<dbReference type="InterPro" id="IPR013717">
    <property type="entry name" value="PIG-P"/>
</dbReference>